<dbReference type="PANTHER" id="PTHR42800:SF3">
    <property type="entry name" value="GLYCOSYL HYDROLASE FAMILY 32 N-TERMINAL DOMAIN-CONTAINING PROTEIN"/>
    <property type="match status" value="1"/>
</dbReference>
<comment type="similarity">
    <text evidence="1">Belongs to the glycosyl hydrolase 32 family.</text>
</comment>
<dbReference type="EMBL" id="JBHSLN010000086">
    <property type="protein sequence ID" value="MFC5299090.1"/>
    <property type="molecule type" value="Genomic_DNA"/>
</dbReference>
<evidence type="ECO:0000256" key="2">
    <source>
        <dbReference type="ARBA" id="ARBA00022801"/>
    </source>
</evidence>
<dbReference type="GO" id="GO:0016787">
    <property type="term" value="F:hydrolase activity"/>
    <property type="evidence" value="ECO:0007669"/>
    <property type="project" value="UniProtKB-KW"/>
</dbReference>
<dbReference type="PANTHER" id="PTHR42800">
    <property type="entry name" value="EXOINULINASE INUD (AFU_ORTHOLOGUE AFUA_5G00480)"/>
    <property type="match status" value="1"/>
</dbReference>
<evidence type="ECO:0000256" key="1">
    <source>
        <dbReference type="ARBA" id="ARBA00009902"/>
    </source>
</evidence>
<comment type="caution">
    <text evidence="5">The sequence shown here is derived from an EMBL/GenBank/DDBJ whole genome shotgun (WGS) entry which is preliminary data.</text>
</comment>
<dbReference type="PROSITE" id="PS00609">
    <property type="entry name" value="GLYCOSYL_HYDROL_F32"/>
    <property type="match status" value="1"/>
</dbReference>
<accession>A0ABW0FMN3</accession>
<evidence type="ECO:0000313" key="6">
    <source>
        <dbReference type="Proteomes" id="UP001595937"/>
    </source>
</evidence>
<evidence type="ECO:0000259" key="4">
    <source>
        <dbReference type="Pfam" id="PF00251"/>
    </source>
</evidence>
<dbReference type="RefSeq" id="WP_343924663.1">
    <property type="nucleotide sequence ID" value="NZ_BAAAIR010000042.1"/>
</dbReference>
<dbReference type="InterPro" id="IPR023296">
    <property type="entry name" value="Glyco_hydro_beta-prop_sf"/>
</dbReference>
<dbReference type="Gene3D" id="2.115.10.20">
    <property type="entry name" value="Glycosyl hydrolase domain, family 43"/>
    <property type="match status" value="1"/>
</dbReference>
<dbReference type="InterPro" id="IPR013148">
    <property type="entry name" value="Glyco_hydro_32_N"/>
</dbReference>
<reference evidence="6" key="1">
    <citation type="journal article" date="2019" name="Int. J. Syst. Evol. Microbiol.">
        <title>The Global Catalogue of Microorganisms (GCM) 10K type strain sequencing project: providing services to taxonomists for standard genome sequencing and annotation.</title>
        <authorList>
            <consortium name="The Broad Institute Genomics Platform"/>
            <consortium name="The Broad Institute Genome Sequencing Center for Infectious Disease"/>
            <person name="Wu L."/>
            <person name="Ma J."/>
        </authorList>
    </citation>
    <scope>NUCLEOTIDE SEQUENCE [LARGE SCALE GENOMIC DNA]</scope>
    <source>
        <strain evidence="6">CGMCC 1.16455</strain>
    </source>
</reference>
<proteinExistence type="inferred from homology"/>
<dbReference type="InterPro" id="IPR001362">
    <property type="entry name" value="Glyco_hydro_32"/>
</dbReference>
<evidence type="ECO:0000256" key="3">
    <source>
        <dbReference type="ARBA" id="ARBA00023295"/>
    </source>
</evidence>
<organism evidence="5 6">
    <name type="scientific">Brachybacterium tyrofermentans</name>
    <dbReference type="NCBI Taxonomy" id="47848"/>
    <lineage>
        <taxon>Bacteria</taxon>
        <taxon>Bacillati</taxon>
        <taxon>Actinomycetota</taxon>
        <taxon>Actinomycetes</taxon>
        <taxon>Micrococcales</taxon>
        <taxon>Dermabacteraceae</taxon>
        <taxon>Brachybacterium</taxon>
    </lineage>
</organism>
<keyword evidence="2 5" id="KW-0378">Hydrolase</keyword>
<dbReference type="Proteomes" id="UP001595937">
    <property type="component" value="Unassembled WGS sequence"/>
</dbReference>
<dbReference type="SMART" id="SM00640">
    <property type="entry name" value="Glyco_32"/>
    <property type="match status" value="1"/>
</dbReference>
<evidence type="ECO:0000313" key="5">
    <source>
        <dbReference type="EMBL" id="MFC5299090.1"/>
    </source>
</evidence>
<dbReference type="SUPFAM" id="SSF75005">
    <property type="entry name" value="Arabinanase/levansucrase/invertase"/>
    <property type="match status" value="1"/>
</dbReference>
<name>A0ABW0FMN3_9MICO</name>
<dbReference type="CDD" id="cd18622">
    <property type="entry name" value="GH32_Inu-like"/>
    <property type="match status" value="1"/>
</dbReference>
<keyword evidence="3" id="KW-0326">Glycosidase</keyword>
<dbReference type="InterPro" id="IPR018053">
    <property type="entry name" value="Glyco_hydro_32_AS"/>
</dbReference>
<dbReference type="Gene3D" id="2.60.120.560">
    <property type="entry name" value="Exo-inulinase, domain 1"/>
    <property type="match status" value="1"/>
</dbReference>
<protein>
    <submittedName>
        <fullName evidence="5">Glycoside hydrolase family 32 protein</fullName>
    </submittedName>
</protein>
<feature type="domain" description="Glycosyl hydrolase family 32 N-terminal" evidence="4">
    <location>
        <begin position="19"/>
        <end position="323"/>
    </location>
</feature>
<keyword evidence="6" id="KW-1185">Reference proteome</keyword>
<gene>
    <name evidence="5" type="ORF">ACFPK8_16370</name>
</gene>
<sequence length="477" mass="51330">MTITSPSRPRTDQHRPRFHLTPEATWMNDPNGLIRHDGAWHAFFQNNPFGSTWGNMSWGHAVSEDLATWTHLPVALPCSETEMIFSGSIVHDAANTSGLGAPGEDGPLVAFYTSAYTPAHATTPGIQAQSIAFSLDGGTTWDFYAENPVLTRDSENFRDPKVFFHPESGRWVMVTVEALDHAVHLHTSADLLTWEPASTVTHPGLDGGIWECPDLLRVQVAGADGAPAREAWVLVISTNPGGPAGGSGTYAVIGDFDGTRFASDTSPVPLDLGQDCYAAVSFSGVDGDPVLLGWMNNWAYAEQTPTAPWRSAMTLPRTLHVEPDADGTLQVIQHVIVPEGLRSVDLDVVDRDAAADGEPLQLDADEPFRLRGTLSPQGARRVVLRFGAGQAQRELVLGLDPEGHVVLDRGRAHLEPFAADHSRSLPYIPRAGVADVAFDLVVDRSCVDLELDGGRALVSQQIFPAAATVAVHVERSA</sequence>
<dbReference type="GeneID" id="303297858"/>
<dbReference type="Pfam" id="PF00251">
    <property type="entry name" value="Glyco_hydro_32N"/>
    <property type="match status" value="1"/>
</dbReference>